<dbReference type="InterPro" id="IPR021276">
    <property type="entry name" value="DUF2855"/>
</dbReference>
<keyword evidence="2" id="KW-1185">Reference proteome</keyword>
<sequence>MTATWDFLIGKDDLARTERREGPAPDAVALEAGEALLEVERFALTANNITYGAMGEAFGYWRFFPAPEGWGRIPVWGFARVVRSNVPDVAVGTRVFGYLPMSSHFKAQLRRTGHGLVDAAAHRAELPPTYNQYSEVLADDGLEDYRALLRPLFMTSFVIDDWLARQDDLGAGSVLMSSASSKTALGLAWLLARRGVKVTGLTSEGNRAFLEGLGFFDQVAVYGDIPTLETRRPVAYIDFAGNPAVVLAVHSRFGDDLVHSAIVGVTHWKAGSGGGGGDLPGPKPVLFFAPDHIRARIKASGQEGLDRDFTAAMSEFVRANPWLKLEHHAGPDALAAIYAQVLEGRASPDTGHIITLA</sequence>
<evidence type="ECO:0000313" key="1">
    <source>
        <dbReference type="EMBL" id="MDQ0464443.1"/>
    </source>
</evidence>
<protein>
    <recommendedName>
        <fullName evidence="3">DUF2855 domain-containing protein</fullName>
    </recommendedName>
</protein>
<evidence type="ECO:0008006" key="3">
    <source>
        <dbReference type="Google" id="ProtNLM"/>
    </source>
</evidence>
<dbReference type="InterPro" id="IPR011032">
    <property type="entry name" value="GroES-like_sf"/>
</dbReference>
<reference evidence="1 2" key="1">
    <citation type="submission" date="2023-07" db="EMBL/GenBank/DDBJ databases">
        <title>Genomic Encyclopedia of Type Strains, Phase IV (KMG-IV): sequencing the most valuable type-strain genomes for metagenomic binning, comparative biology and taxonomic classification.</title>
        <authorList>
            <person name="Goeker M."/>
        </authorList>
    </citation>
    <scope>NUCLEOTIDE SEQUENCE [LARGE SCALE GENOMIC DNA]</scope>
    <source>
        <strain evidence="1 2">DSM 18695</strain>
    </source>
</reference>
<dbReference type="EMBL" id="JAUSVS010000003">
    <property type="protein sequence ID" value="MDQ0464443.1"/>
    <property type="molecule type" value="Genomic_DNA"/>
</dbReference>
<gene>
    <name evidence="1" type="ORF">QO010_002224</name>
</gene>
<evidence type="ECO:0000313" key="2">
    <source>
        <dbReference type="Proteomes" id="UP001228905"/>
    </source>
</evidence>
<dbReference type="Proteomes" id="UP001228905">
    <property type="component" value="Unassembled WGS sequence"/>
</dbReference>
<name>A0ABU0ITG1_9CAUL</name>
<dbReference type="RefSeq" id="WP_307349130.1">
    <property type="nucleotide sequence ID" value="NZ_JAUSVS010000003.1"/>
</dbReference>
<comment type="caution">
    <text evidence="1">The sequence shown here is derived from an EMBL/GenBank/DDBJ whole genome shotgun (WGS) entry which is preliminary data.</text>
</comment>
<dbReference type="SUPFAM" id="SSF50129">
    <property type="entry name" value="GroES-like"/>
    <property type="match status" value="1"/>
</dbReference>
<dbReference type="Pfam" id="PF11017">
    <property type="entry name" value="DUF2855"/>
    <property type="match status" value="1"/>
</dbReference>
<organism evidence="1 2">
    <name type="scientific">Caulobacter ginsengisoli</name>
    <dbReference type="NCBI Taxonomy" id="400775"/>
    <lineage>
        <taxon>Bacteria</taxon>
        <taxon>Pseudomonadati</taxon>
        <taxon>Pseudomonadota</taxon>
        <taxon>Alphaproteobacteria</taxon>
        <taxon>Caulobacterales</taxon>
        <taxon>Caulobacteraceae</taxon>
        <taxon>Caulobacter</taxon>
    </lineage>
</organism>
<accession>A0ABU0ITG1</accession>
<proteinExistence type="predicted"/>